<organism evidence="1 2">
    <name type="scientific">Araneus ventricosus</name>
    <name type="common">Orbweaver spider</name>
    <name type="synonym">Epeira ventricosa</name>
    <dbReference type="NCBI Taxonomy" id="182803"/>
    <lineage>
        <taxon>Eukaryota</taxon>
        <taxon>Metazoa</taxon>
        <taxon>Ecdysozoa</taxon>
        <taxon>Arthropoda</taxon>
        <taxon>Chelicerata</taxon>
        <taxon>Arachnida</taxon>
        <taxon>Araneae</taxon>
        <taxon>Araneomorphae</taxon>
        <taxon>Entelegynae</taxon>
        <taxon>Araneoidea</taxon>
        <taxon>Araneidae</taxon>
        <taxon>Araneus</taxon>
    </lineage>
</organism>
<proteinExistence type="predicted"/>
<feature type="non-terminal residue" evidence="1">
    <location>
        <position position="80"/>
    </location>
</feature>
<evidence type="ECO:0000313" key="2">
    <source>
        <dbReference type="Proteomes" id="UP000499080"/>
    </source>
</evidence>
<keyword evidence="2" id="KW-1185">Reference proteome</keyword>
<dbReference type="Proteomes" id="UP000499080">
    <property type="component" value="Unassembled WGS sequence"/>
</dbReference>
<dbReference type="AlphaFoldDB" id="A0A4Y2F9Z0"/>
<gene>
    <name evidence="1" type="ORF">AVEN_121572_1</name>
</gene>
<protein>
    <submittedName>
        <fullName evidence="1">Uncharacterized protein</fullName>
    </submittedName>
</protein>
<sequence length="80" mass="9128">MLWWIASSSKLSHGSDNRPFLESEGRATLSLFMNMRYCRFLKDIRLYQVIVQRCFGGSPPPPNLAMGPTIGHFLKVKDVL</sequence>
<reference evidence="1 2" key="1">
    <citation type="journal article" date="2019" name="Sci. Rep.">
        <title>Orb-weaving spider Araneus ventricosus genome elucidates the spidroin gene catalogue.</title>
        <authorList>
            <person name="Kono N."/>
            <person name="Nakamura H."/>
            <person name="Ohtoshi R."/>
            <person name="Moran D.A.P."/>
            <person name="Shinohara A."/>
            <person name="Yoshida Y."/>
            <person name="Fujiwara M."/>
            <person name="Mori M."/>
            <person name="Tomita M."/>
            <person name="Arakawa K."/>
        </authorList>
    </citation>
    <scope>NUCLEOTIDE SEQUENCE [LARGE SCALE GENOMIC DNA]</scope>
</reference>
<name>A0A4Y2F9Z0_ARAVE</name>
<evidence type="ECO:0000313" key="1">
    <source>
        <dbReference type="EMBL" id="GBM38122.1"/>
    </source>
</evidence>
<dbReference type="EMBL" id="BGPR01173221">
    <property type="protein sequence ID" value="GBM38122.1"/>
    <property type="molecule type" value="Genomic_DNA"/>
</dbReference>
<comment type="caution">
    <text evidence="1">The sequence shown here is derived from an EMBL/GenBank/DDBJ whole genome shotgun (WGS) entry which is preliminary data.</text>
</comment>
<accession>A0A4Y2F9Z0</accession>